<dbReference type="RefSeq" id="YP_009903639.1">
    <property type="nucleotide sequence ID" value="NC_049849.1"/>
</dbReference>
<accession>A0A514CSK3</accession>
<evidence type="ECO:0000313" key="1">
    <source>
        <dbReference type="EMBL" id="QDH83458.1"/>
    </source>
</evidence>
<dbReference type="EMBL" id="MN094788">
    <property type="protein sequence ID" value="QDH83458.1"/>
    <property type="molecule type" value="Genomic_DNA"/>
</dbReference>
<evidence type="ECO:0000313" key="2">
    <source>
        <dbReference type="Proteomes" id="UP000320799"/>
    </source>
</evidence>
<dbReference type="Proteomes" id="UP000320799">
    <property type="component" value="Segment"/>
</dbReference>
<sequence>MAKPIPEIGGLIALQSNLIEHMGANQTPVYRVRYNKDTDTWEAVVGSRGGFLLFLNSQPEPEHNFLRVSSIIKTGNGAWADPVTI</sequence>
<dbReference type="KEGG" id="vg:56135915"/>
<keyword evidence="2" id="KW-1185">Reference proteome</keyword>
<protein>
    <submittedName>
        <fullName evidence="1">Uncharacterized protein</fullName>
    </submittedName>
</protein>
<name>A0A514CSK3_9CAUD</name>
<organism evidence="1 2">
    <name type="scientific">Achromobacter phage Motura</name>
    <dbReference type="NCBI Taxonomy" id="2591403"/>
    <lineage>
        <taxon>Viruses</taxon>
        <taxon>Duplodnaviria</taxon>
        <taxon>Heunggongvirae</taxon>
        <taxon>Uroviricota</taxon>
        <taxon>Caudoviricetes</taxon>
        <taxon>Moturavirus</taxon>
        <taxon>Moturavirus motura</taxon>
    </lineage>
</organism>
<proteinExistence type="predicted"/>
<dbReference type="GeneID" id="56135915"/>
<reference evidence="1 2" key="1">
    <citation type="submission" date="2019-06" db="EMBL/GenBank/DDBJ databases">
        <authorList>
            <person name="Kincaid V.D."/>
            <person name="Fuller A."/>
            <person name="Hodges K."/>
            <person name="Bansal M."/>
            <person name="Essig J."/>
            <person name="Johnson A."/>
        </authorList>
    </citation>
    <scope>NUCLEOTIDE SEQUENCE [LARGE SCALE GENOMIC DNA]</scope>
</reference>